<evidence type="ECO:0000256" key="1">
    <source>
        <dbReference type="ARBA" id="ARBA00022603"/>
    </source>
</evidence>
<gene>
    <name evidence="5" type="ORF">SAMN05445756_1169</name>
</gene>
<dbReference type="GO" id="GO:0008168">
    <property type="term" value="F:methyltransferase activity"/>
    <property type="evidence" value="ECO:0007669"/>
    <property type="project" value="UniProtKB-KW"/>
</dbReference>
<proteinExistence type="predicted"/>
<protein>
    <submittedName>
        <fullName evidence="5">Methyltransferase domain-containing protein</fullName>
    </submittedName>
</protein>
<evidence type="ECO:0000313" key="5">
    <source>
        <dbReference type="EMBL" id="SNC64721.1"/>
    </source>
</evidence>
<dbReference type="Proteomes" id="UP000198122">
    <property type="component" value="Unassembled WGS sequence"/>
</dbReference>
<keyword evidence="6" id="KW-1185">Reference proteome</keyword>
<feature type="domain" description="Methyltransferase type 12" evidence="4">
    <location>
        <begin position="49"/>
        <end position="139"/>
    </location>
</feature>
<keyword evidence="2 5" id="KW-0808">Transferase</keyword>
<evidence type="ECO:0000313" key="6">
    <source>
        <dbReference type="Proteomes" id="UP000198122"/>
    </source>
</evidence>
<evidence type="ECO:0000256" key="3">
    <source>
        <dbReference type="ARBA" id="ARBA00022691"/>
    </source>
</evidence>
<name>A0A212TFY0_9MICO</name>
<dbReference type="InterPro" id="IPR013217">
    <property type="entry name" value="Methyltransf_12"/>
</dbReference>
<keyword evidence="1 5" id="KW-0489">Methyltransferase</keyword>
<dbReference type="Gene3D" id="3.40.50.150">
    <property type="entry name" value="Vaccinia Virus protein VP39"/>
    <property type="match status" value="1"/>
</dbReference>
<dbReference type="PANTHER" id="PTHR43464:SF19">
    <property type="entry name" value="UBIQUINONE BIOSYNTHESIS O-METHYLTRANSFERASE, MITOCHONDRIAL"/>
    <property type="match status" value="1"/>
</dbReference>
<keyword evidence="3" id="KW-0949">S-adenosyl-L-methionine</keyword>
<evidence type="ECO:0000256" key="2">
    <source>
        <dbReference type="ARBA" id="ARBA00022679"/>
    </source>
</evidence>
<sequence length="233" mass="25606">MSTPHPPDDTRRRAGHWLDRLNARHPWNHNDAFHPWVLTRLPARRGRALDLGCGRGELAALLAERFEQVHATDIDPAMREAATRRCAGLPNVTIDDARLGELTEGEGVDLVTMVAVLHHLDLDEALRQVAAILRPGGRFLCVGLARPVSPSDLAWEAASVVTNPVIGYVRHPWVSQGPPPWGRVPMADPAESVGEIRRAARSALPGARLRRRLGFRYTLEWTKLGAPGRAAVA</sequence>
<dbReference type="CDD" id="cd02440">
    <property type="entry name" value="AdoMet_MTases"/>
    <property type="match status" value="1"/>
</dbReference>
<dbReference type="EMBL" id="FYEZ01000001">
    <property type="protein sequence ID" value="SNC64721.1"/>
    <property type="molecule type" value="Genomic_DNA"/>
</dbReference>
<dbReference type="InterPro" id="IPR029063">
    <property type="entry name" value="SAM-dependent_MTases_sf"/>
</dbReference>
<reference evidence="5 6" key="1">
    <citation type="submission" date="2017-06" db="EMBL/GenBank/DDBJ databases">
        <authorList>
            <person name="Kim H.J."/>
            <person name="Triplett B.A."/>
        </authorList>
    </citation>
    <scope>NUCLEOTIDE SEQUENCE [LARGE SCALE GENOMIC DNA]</scope>
    <source>
        <strain evidence="5 6">DSM 22179</strain>
    </source>
</reference>
<dbReference type="GO" id="GO:0032259">
    <property type="term" value="P:methylation"/>
    <property type="evidence" value="ECO:0007669"/>
    <property type="project" value="UniProtKB-KW"/>
</dbReference>
<evidence type="ECO:0000259" key="4">
    <source>
        <dbReference type="Pfam" id="PF08242"/>
    </source>
</evidence>
<dbReference type="RefSeq" id="WP_088818053.1">
    <property type="nucleotide sequence ID" value="NZ_FYEZ01000001.1"/>
</dbReference>
<dbReference type="OrthoDB" id="6064711at2"/>
<organism evidence="5 6">
    <name type="scientific">Kytococcus aerolatus</name>
    <dbReference type="NCBI Taxonomy" id="592308"/>
    <lineage>
        <taxon>Bacteria</taxon>
        <taxon>Bacillati</taxon>
        <taxon>Actinomycetota</taxon>
        <taxon>Actinomycetes</taxon>
        <taxon>Micrococcales</taxon>
        <taxon>Kytococcaceae</taxon>
        <taxon>Kytococcus</taxon>
    </lineage>
</organism>
<dbReference type="Pfam" id="PF08242">
    <property type="entry name" value="Methyltransf_12"/>
    <property type="match status" value="1"/>
</dbReference>
<dbReference type="AlphaFoldDB" id="A0A212TFY0"/>
<dbReference type="SUPFAM" id="SSF53335">
    <property type="entry name" value="S-adenosyl-L-methionine-dependent methyltransferases"/>
    <property type="match status" value="1"/>
</dbReference>
<accession>A0A212TFY0</accession>
<dbReference type="PANTHER" id="PTHR43464">
    <property type="entry name" value="METHYLTRANSFERASE"/>
    <property type="match status" value="1"/>
</dbReference>